<keyword evidence="17" id="KW-1185">Reference proteome</keyword>
<dbReference type="Pfam" id="PF00593">
    <property type="entry name" value="TonB_dep_Rec_b-barrel"/>
    <property type="match status" value="1"/>
</dbReference>
<dbReference type="InterPro" id="IPR039426">
    <property type="entry name" value="TonB-dep_rcpt-like"/>
</dbReference>
<dbReference type="Gene3D" id="2.40.170.20">
    <property type="entry name" value="TonB-dependent receptor, beta-barrel domain"/>
    <property type="match status" value="1"/>
</dbReference>
<evidence type="ECO:0000313" key="17">
    <source>
        <dbReference type="Proteomes" id="UP000189818"/>
    </source>
</evidence>
<evidence type="ECO:0000256" key="12">
    <source>
        <dbReference type="RuleBase" id="RU003357"/>
    </source>
</evidence>
<accession>A0A1T5FGY7</accession>
<dbReference type="InterPro" id="IPR012910">
    <property type="entry name" value="Plug_dom"/>
</dbReference>
<evidence type="ECO:0000259" key="14">
    <source>
        <dbReference type="Pfam" id="PF00593"/>
    </source>
</evidence>
<evidence type="ECO:0000256" key="4">
    <source>
        <dbReference type="ARBA" id="ARBA00022496"/>
    </source>
</evidence>
<dbReference type="SUPFAM" id="SSF56935">
    <property type="entry name" value="Porins"/>
    <property type="match status" value="1"/>
</dbReference>
<keyword evidence="10 11" id="KW-0998">Cell outer membrane</keyword>
<dbReference type="CDD" id="cd01347">
    <property type="entry name" value="ligand_gated_channel"/>
    <property type="match status" value="1"/>
</dbReference>
<evidence type="ECO:0000256" key="11">
    <source>
        <dbReference type="PROSITE-ProRule" id="PRU01360"/>
    </source>
</evidence>
<evidence type="ECO:0000256" key="8">
    <source>
        <dbReference type="ARBA" id="ARBA00023077"/>
    </source>
</evidence>
<proteinExistence type="inferred from homology"/>
<evidence type="ECO:0000259" key="15">
    <source>
        <dbReference type="Pfam" id="PF07715"/>
    </source>
</evidence>
<reference evidence="17" key="1">
    <citation type="submission" date="2017-02" db="EMBL/GenBank/DDBJ databases">
        <authorList>
            <person name="Varghese N."/>
            <person name="Submissions S."/>
        </authorList>
    </citation>
    <scope>NUCLEOTIDE SEQUENCE [LARGE SCALE GENOMIC DNA]</scope>
    <source>
        <strain evidence="17">UM2</strain>
    </source>
</reference>
<evidence type="ECO:0000256" key="3">
    <source>
        <dbReference type="ARBA" id="ARBA00022452"/>
    </source>
</evidence>
<keyword evidence="13" id="KW-0732">Signal</keyword>
<dbReference type="RefSeq" id="WP_079649777.1">
    <property type="nucleotide sequence ID" value="NZ_FUYM01000009.1"/>
</dbReference>
<organism evidence="16 17">
    <name type="scientific">Rhizorhabdus histidinilytica</name>
    <dbReference type="NCBI Taxonomy" id="439228"/>
    <lineage>
        <taxon>Bacteria</taxon>
        <taxon>Pseudomonadati</taxon>
        <taxon>Pseudomonadota</taxon>
        <taxon>Alphaproteobacteria</taxon>
        <taxon>Sphingomonadales</taxon>
        <taxon>Sphingomonadaceae</taxon>
        <taxon>Rhizorhabdus</taxon>
    </lineage>
</organism>
<evidence type="ECO:0000256" key="9">
    <source>
        <dbReference type="ARBA" id="ARBA00023136"/>
    </source>
</evidence>
<keyword evidence="3 11" id="KW-1134">Transmembrane beta strand</keyword>
<keyword evidence="5 11" id="KW-0812">Transmembrane</keyword>
<evidence type="ECO:0000313" key="16">
    <source>
        <dbReference type="EMBL" id="SKB95464.1"/>
    </source>
</evidence>
<keyword evidence="2 11" id="KW-0813">Transport</keyword>
<sequence>MERQGHHRRIVAALLTTVSLAALPSPAAAAQPAEDRTGADNGEIGTIVVTARRREENLQNVPDTITAFSPAVIQERRLDTIGDFLQLTPNVNITADQDAATNNISIRGLGSNRNQAAAVAFSVDGVILPDADAFTMDLSDVERLEVLKGPQGALYGKGAIAGAINITTPRPTDKIEGKAEIGYESGDIFRAFGAIGGPIAGDKILARLSVLYRNGDGTIDNDLIGKPANPQDQFRIRGRVILQPSDALEVDLRASWYDEKAGSVYFSGFDVLGTTGGAITEDIAGRNPRYDGPSSTRRKVADLSMLVNLDTAIGTLTAITAYDDIKVDFHEDIEISPFPLVPDTNQLRRTKGFSQELRLTSPGDQRLRYILGGYYQRTTRAIRNVVTLDLCLFAGACFAPGGGFTSAGVVTATLADYASRTNQYSLFGQLNYDLSDRIELTAALRYDTIDGRQNDKAAGIVDTATFSRLQPKVSLSYRPTDDLTLYGTYSQGFKSGAFNPVSAGPGFPRVVAPEVSKNYELGLRTSLFDRRVRANVAAFYTQHLNPQIFQLDPATFGQGSLNAKEARIKGFEFDVVARPTRFWDLNVAFGYVDAKIHDFNGVTNAYVGQQLPNAPKYTLNLGTGYRLPLKDDLSLRVRADYKLTGRESFQDFQLPTNPDLYLYQKAFGLLDGQIGLEADRWAVTLFGRNLLKRRYATSAFSRYIFSVALVPLGTDAVQPDPGRTFGVEARVRF</sequence>
<dbReference type="STRING" id="439228.SAMN06295920_109196"/>
<dbReference type="InterPro" id="IPR000531">
    <property type="entry name" value="Beta-barrel_TonB"/>
</dbReference>
<dbReference type="AlphaFoldDB" id="A0A1T5FGY7"/>
<keyword evidence="9 11" id="KW-0472">Membrane</keyword>
<keyword evidence="8 12" id="KW-0798">TonB box</keyword>
<evidence type="ECO:0000256" key="7">
    <source>
        <dbReference type="ARBA" id="ARBA00023065"/>
    </source>
</evidence>
<evidence type="ECO:0000256" key="6">
    <source>
        <dbReference type="ARBA" id="ARBA00023004"/>
    </source>
</evidence>
<keyword evidence="6" id="KW-0408">Iron</keyword>
<comment type="similarity">
    <text evidence="11 12">Belongs to the TonB-dependent receptor family.</text>
</comment>
<dbReference type="Pfam" id="PF07715">
    <property type="entry name" value="Plug"/>
    <property type="match status" value="1"/>
</dbReference>
<evidence type="ECO:0000256" key="13">
    <source>
        <dbReference type="SAM" id="SignalP"/>
    </source>
</evidence>
<dbReference type="Proteomes" id="UP000189818">
    <property type="component" value="Unassembled WGS sequence"/>
</dbReference>
<evidence type="ECO:0000256" key="2">
    <source>
        <dbReference type="ARBA" id="ARBA00022448"/>
    </source>
</evidence>
<dbReference type="GO" id="GO:0009279">
    <property type="term" value="C:cell outer membrane"/>
    <property type="evidence" value="ECO:0007669"/>
    <property type="project" value="UniProtKB-SubCell"/>
</dbReference>
<dbReference type="PANTHER" id="PTHR32552:SF81">
    <property type="entry name" value="TONB-DEPENDENT OUTER MEMBRANE RECEPTOR"/>
    <property type="match status" value="1"/>
</dbReference>
<protein>
    <submittedName>
        <fullName evidence="16">Iron complex outermembrane recepter protein</fullName>
    </submittedName>
</protein>
<dbReference type="PANTHER" id="PTHR32552">
    <property type="entry name" value="FERRICHROME IRON RECEPTOR-RELATED"/>
    <property type="match status" value="1"/>
</dbReference>
<keyword evidence="4" id="KW-0410">Iron transport</keyword>
<feature type="domain" description="TonB-dependent receptor plug" evidence="15">
    <location>
        <begin position="58"/>
        <end position="163"/>
    </location>
</feature>
<gene>
    <name evidence="16" type="ORF">SAMN06295920_109196</name>
</gene>
<dbReference type="OrthoDB" id="9760333at2"/>
<keyword evidence="7" id="KW-0406">Ion transport</keyword>
<evidence type="ECO:0000256" key="1">
    <source>
        <dbReference type="ARBA" id="ARBA00004571"/>
    </source>
</evidence>
<feature type="chain" id="PRO_5013205184" evidence="13">
    <location>
        <begin position="30"/>
        <end position="733"/>
    </location>
</feature>
<feature type="signal peptide" evidence="13">
    <location>
        <begin position="1"/>
        <end position="29"/>
    </location>
</feature>
<evidence type="ECO:0000256" key="5">
    <source>
        <dbReference type="ARBA" id="ARBA00022692"/>
    </source>
</evidence>
<dbReference type="PROSITE" id="PS52016">
    <property type="entry name" value="TONB_DEPENDENT_REC_3"/>
    <property type="match status" value="1"/>
</dbReference>
<dbReference type="InterPro" id="IPR036942">
    <property type="entry name" value="Beta-barrel_TonB_sf"/>
</dbReference>
<feature type="domain" description="TonB-dependent receptor-like beta-barrel" evidence="14">
    <location>
        <begin position="273"/>
        <end position="690"/>
    </location>
</feature>
<dbReference type="GO" id="GO:0006826">
    <property type="term" value="P:iron ion transport"/>
    <property type="evidence" value="ECO:0007669"/>
    <property type="project" value="UniProtKB-KW"/>
</dbReference>
<name>A0A1T5FGY7_9SPHN</name>
<comment type="subcellular location">
    <subcellularLocation>
        <location evidence="1 11">Cell outer membrane</location>
        <topology evidence="1 11">Multi-pass membrane protein</topology>
    </subcellularLocation>
</comment>
<dbReference type="EMBL" id="FUYM01000009">
    <property type="protein sequence ID" value="SKB95464.1"/>
    <property type="molecule type" value="Genomic_DNA"/>
</dbReference>
<evidence type="ECO:0000256" key="10">
    <source>
        <dbReference type="ARBA" id="ARBA00023237"/>
    </source>
</evidence>